<keyword evidence="2" id="KW-0472">Membrane</keyword>
<keyword evidence="2" id="KW-1133">Transmembrane helix</keyword>
<feature type="region of interest" description="Disordered" evidence="1">
    <location>
        <begin position="1"/>
        <end position="25"/>
    </location>
</feature>
<protein>
    <submittedName>
        <fullName evidence="3">Uncharacterized protein</fullName>
    </submittedName>
</protein>
<evidence type="ECO:0000256" key="1">
    <source>
        <dbReference type="SAM" id="MobiDB-lite"/>
    </source>
</evidence>
<keyword evidence="4" id="KW-1185">Reference proteome</keyword>
<reference evidence="3 4" key="1">
    <citation type="journal article" date="2024" name="Plant Biotechnol. J.">
        <title>Dendrobium thyrsiflorum genome and its molecular insights into genes involved in important horticultural traits.</title>
        <authorList>
            <person name="Chen B."/>
            <person name="Wang J.Y."/>
            <person name="Zheng P.J."/>
            <person name="Li K.L."/>
            <person name="Liang Y.M."/>
            <person name="Chen X.F."/>
            <person name="Zhang C."/>
            <person name="Zhao X."/>
            <person name="He X."/>
            <person name="Zhang G.Q."/>
            <person name="Liu Z.J."/>
            <person name="Xu Q."/>
        </authorList>
    </citation>
    <scope>NUCLEOTIDE SEQUENCE [LARGE SCALE GENOMIC DNA]</scope>
    <source>
        <strain evidence="3">GZMU011</strain>
    </source>
</reference>
<accession>A0ABD0VT96</accession>
<proteinExistence type="predicted"/>
<feature type="region of interest" description="Disordered" evidence="1">
    <location>
        <begin position="88"/>
        <end position="144"/>
    </location>
</feature>
<feature type="transmembrane region" description="Helical" evidence="2">
    <location>
        <begin position="32"/>
        <end position="52"/>
    </location>
</feature>
<dbReference type="PANTHER" id="PTHR33429">
    <property type="entry name" value="OS02G0708000 PROTEIN-RELATED"/>
    <property type="match status" value="1"/>
</dbReference>
<dbReference type="AlphaFoldDB" id="A0ABD0VT96"/>
<name>A0ABD0VT96_DENTH</name>
<evidence type="ECO:0000313" key="3">
    <source>
        <dbReference type="EMBL" id="KAL0928289.1"/>
    </source>
</evidence>
<evidence type="ECO:0000256" key="2">
    <source>
        <dbReference type="SAM" id="Phobius"/>
    </source>
</evidence>
<sequence>MSLQQQLYSPPPPPEPMTTTTRYPSKDSWGSIGPVIGVLAVIAVLGILAGVIGRLCSGRRILGLGPFDVEGWIERKCSCIDGGISSPPPLPPPLAAAEEVAHYRGSPDRPKGNSDAPHHLDALGPGDVAHLDSPPDDPDAGPNNFSIIGFNMVSELSAELSA</sequence>
<organism evidence="3 4">
    <name type="scientific">Dendrobium thyrsiflorum</name>
    <name type="common">Pinecone-like raceme dendrobium</name>
    <name type="synonym">Orchid</name>
    <dbReference type="NCBI Taxonomy" id="117978"/>
    <lineage>
        <taxon>Eukaryota</taxon>
        <taxon>Viridiplantae</taxon>
        <taxon>Streptophyta</taxon>
        <taxon>Embryophyta</taxon>
        <taxon>Tracheophyta</taxon>
        <taxon>Spermatophyta</taxon>
        <taxon>Magnoliopsida</taxon>
        <taxon>Liliopsida</taxon>
        <taxon>Asparagales</taxon>
        <taxon>Orchidaceae</taxon>
        <taxon>Epidendroideae</taxon>
        <taxon>Malaxideae</taxon>
        <taxon>Dendrobiinae</taxon>
        <taxon>Dendrobium</taxon>
    </lineage>
</organism>
<feature type="compositionally biased region" description="Basic and acidic residues" evidence="1">
    <location>
        <begin position="99"/>
        <end position="121"/>
    </location>
</feature>
<dbReference type="EMBL" id="JANQDX010000001">
    <property type="protein sequence ID" value="KAL0928289.1"/>
    <property type="molecule type" value="Genomic_DNA"/>
</dbReference>
<comment type="caution">
    <text evidence="3">The sequence shown here is derived from an EMBL/GenBank/DDBJ whole genome shotgun (WGS) entry which is preliminary data.</text>
</comment>
<gene>
    <name evidence="3" type="ORF">M5K25_000161</name>
</gene>
<keyword evidence="2" id="KW-0812">Transmembrane</keyword>
<dbReference type="Proteomes" id="UP001552299">
    <property type="component" value="Unassembled WGS sequence"/>
</dbReference>
<dbReference type="PANTHER" id="PTHR33429:SF2">
    <property type="entry name" value="OS01G0888850 PROTEIN"/>
    <property type="match status" value="1"/>
</dbReference>
<evidence type="ECO:0000313" key="4">
    <source>
        <dbReference type="Proteomes" id="UP001552299"/>
    </source>
</evidence>